<keyword evidence="3" id="KW-1185">Reference proteome</keyword>
<proteinExistence type="predicted"/>
<feature type="compositionally biased region" description="Low complexity" evidence="1">
    <location>
        <begin position="1"/>
        <end position="16"/>
    </location>
</feature>
<reference evidence="2 3" key="1">
    <citation type="journal article" date="2019" name="Int. J. Syst. Evol. Microbiol.">
        <title>The Global Catalogue of Microorganisms (GCM) 10K type strain sequencing project: providing services to taxonomists for standard genome sequencing and annotation.</title>
        <authorList>
            <consortium name="The Broad Institute Genomics Platform"/>
            <consortium name="The Broad Institute Genome Sequencing Center for Infectious Disease"/>
            <person name="Wu L."/>
            <person name="Ma J."/>
        </authorList>
    </citation>
    <scope>NUCLEOTIDE SEQUENCE [LARGE SCALE GENOMIC DNA]</scope>
    <source>
        <strain evidence="2 3">JCM 15481</strain>
    </source>
</reference>
<feature type="region of interest" description="Disordered" evidence="1">
    <location>
        <begin position="1"/>
        <end position="40"/>
    </location>
</feature>
<name>A0ABN2XE64_9ACTN</name>
<evidence type="ECO:0000256" key="1">
    <source>
        <dbReference type="SAM" id="MobiDB-lite"/>
    </source>
</evidence>
<evidence type="ECO:0000313" key="2">
    <source>
        <dbReference type="EMBL" id="GAA2110475.1"/>
    </source>
</evidence>
<organism evidence="2 3">
    <name type="scientific">Streptomyces synnematoformans</name>
    <dbReference type="NCBI Taxonomy" id="415721"/>
    <lineage>
        <taxon>Bacteria</taxon>
        <taxon>Bacillati</taxon>
        <taxon>Actinomycetota</taxon>
        <taxon>Actinomycetes</taxon>
        <taxon>Kitasatosporales</taxon>
        <taxon>Streptomycetaceae</taxon>
        <taxon>Streptomyces</taxon>
    </lineage>
</organism>
<sequence length="96" mass="9951">MPTRCSATATPNASTAARRRPGSPTRPPGEQFERNRNTSGAASVLVGTAELALATGDTAGARELYAQALARYEAVDATTSAADCREKMRRLPGGDG</sequence>
<dbReference type="Proteomes" id="UP001500443">
    <property type="component" value="Unassembled WGS sequence"/>
</dbReference>
<comment type="caution">
    <text evidence="2">The sequence shown here is derived from an EMBL/GenBank/DDBJ whole genome shotgun (WGS) entry which is preliminary data.</text>
</comment>
<accession>A0ABN2XE64</accession>
<protein>
    <recommendedName>
        <fullName evidence="4">Tetratricopeptide repeat protein</fullName>
    </recommendedName>
</protein>
<gene>
    <name evidence="2" type="ORF">GCM10009802_07640</name>
</gene>
<evidence type="ECO:0000313" key="3">
    <source>
        <dbReference type="Proteomes" id="UP001500443"/>
    </source>
</evidence>
<dbReference type="EMBL" id="BAAAPF010000009">
    <property type="protein sequence ID" value="GAA2110475.1"/>
    <property type="molecule type" value="Genomic_DNA"/>
</dbReference>
<evidence type="ECO:0008006" key="4">
    <source>
        <dbReference type="Google" id="ProtNLM"/>
    </source>
</evidence>